<dbReference type="RefSeq" id="WP_007956668.1">
    <property type="nucleotide sequence ID" value="NZ_CP010978.1"/>
</dbReference>
<dbReference type="EMBL" id="CP010978">
    <property type="protein sequence ID" value="AJQ29422.1"/>
    <property type="molecule type" value="Genomic_DNA"/>
</dbReference>
<accession>I9DGW9</accession>
<evidence type="ECO:0008006" key="3">
    <source>
        <dbReference type="Google" id="ProtNLM"/>
    </source>
</evidence>
<dbReference type="GO" id="GO:0006281">
    <property type="term" value="P:DNA repair"/>
    <property type="evidence" value="ECO:0007669"/>
    <property type="project" value="TreeGrafter"/>
</dbReference>
<dbReference type="InterPro" id="IPR036412">
    <property type="entry name" value="HAD-like_sf"/>
</dbReference>
<dbReference type="STRING" id="1192197.JBW_04089"/>
<gene>
    <name evidence="1" type="ORF">JBW_04089</name>
</gene>
<evidence type="ECO:0000313" key="1">
    <source>
        <dbReference type="EMBL" id="AJQ29422.1"/>
    </source>
</evidence>
<dbReference type="SUPFAM" id="SSF56784">
    <property type="entry name" value="HAD-like"/>
    <property type="match status" value="1"/>
</dbReference>
<reference evidence="1 2" key="1">
    <citation type="journal article" date="2015" name="Genome Announc.">
        <title>Complete Genome Sequence of Pelosinus fermentans JBW45, a Member of a Remarkably Competitive Group of Negativicutes in the Firmicutes Phylum.</title>
        <authorList>
            <person name="De Leon K.B."/>
            <person name="Utturkar S.M."/>
            <person name="Camilleri L.B."/>
            <person name="Elias D.A."/>
            <person name="Arkin A.P."/>
            <person name="Fields M.W."/>
            <person name="Brown S.D."/>
            <person name="Wall J.D."/>
        </authorList>
    </citation>
    <scope>NUCLEOTIDE SEQUENCE [LARGE SCALE GENOMIC DNA]</scope>
    <source>
        <strain evidence="1 2">JBW45</strain>
    </source>
</reference>
<organism evidence="1 2">
    <name type="scientific">Pelosinus fermentans JBW45</name>
    <dbReference type="NCBI Taxonomy" id="1192197"/>
    <lineage>
        <taxon>Bacteria</taxon>
        <taxon>Bacillati</taxon>
        <taxon>Bacillota</taxon>
        <taxon>Negativicutes</taxon>
        <taxon>Selenomonadales</taxon>
        <taxon>Sporomusaceae</taxon>
        <taxon>Pelosinus</taxon>
    </lineage>
</organism>
<sequence length="174" mass="19360">MIKSVIFDLDGTIGNTLPLCILAFKKAIEPLASRTLSDQEIIDTFGPSEEGTIRALIPSHYEKGIEDYIHHYHNLHDMCGAPFKGMFEILELLKNRNIRLAMVTGKGKRSTEITLEKYGIKPYFEVIETGSSLGPSKVLGIRRVLNHFQMAPEESIYVGDAPSDVIAAKELISL</sequence>
<dbReference type="SFLD" id="SFLDG01129">
    <property type="entry name" value="C1.5:_HAD__Beta-PGM__Phosphata"/>
    <property type="match status" value="1"/>
</dbReference>
<dbReference type="InterPro" id="IPR023198">
    <property type="entry name" value="PGP-like_dom2"/>
</dbReference>
<dbReference type="InterPro" id="IPR041492">
    <property type="entry name" value="HAD_2"/>
</dbReference>
<evidence type="ECO:0000313" key="2">
    <source>
        <dbReference type="Proteomes" id="UP000005361"/>
    </source>
</evidence>
<dbReference type="GO" id="GO:0008967">
    <property type="term" value="F:phosphoglycolate phosphatase activity"/>
    <property type="evidence" value="ECO:0007669"/>
    <property type="project" value="TreeGrafter"/>
</dbReference>
<dbReference type="KEGG" id="pft:JBW_04089"/>
<dbReference type="HOGENOM" id="CLU_045011_13_4_9"/>
<reference evidence="2" key="2">
    <citation type="submission" date="2015-02" db="EMBL/GenBank/DDBJ databases">
        <title>Complete Genome Sequence of Pelosinus fermentans JBW45.</title>
        <authorList>
            <person name="De Leon K.B."/>
            <person name="Utturkar S.M."/>
            <person name="Camilleri L.B."/>
            <person name="Arkin A.P."/>
            <person name="Fields M.W."/>
            <person name="Brown S.D."/>
            <person name="Wall J.D."/>
        </authorList>
    </citation>
    <scope>NUCLEOTIDE SEQUENCE [LARGE SCALE GENOMIC DNA]</scope>
    <source>
        <strain evidence="2">JBW45</strain>
    </source>
</reference>
<dbReference type="PANTHER" id="PTHR43434">
    <property type="entry name" value="PHOSPHOGLYCOLATE PHOSPHATASE"/>
    <property type="match status" value="1"/>
</dbReference>
<dbReference type="Proteomes" id="UP000005361">
    <property type="component" value="Chromosome"/>
</dbReference>
<dbReference type="SFLD" id="SFLDS00003">
    <property type="entry name" value="Haloacid_Dehalogenase"/>
    <property type="match status" value="1"/>
</dbReference>
<dbReference type="InterPro" id="IPR023214">
    <property type="entry name" value="HAD_sf"/>
</dbReference>
<name>I9DGW9_9FIRM</name>
<dbReference type="Gene3D" id="3.40.50.1000">
    <property type="entry name" value="HAD superfamily/HAD-like"/>
    <property type="match status" value="1"/>
</dbReference>
<dbReference type="InterPro" id="IPR050155">
    <property type="entry name" value="HAD-like_hydrolase_sf"/>
</dbReference>
<dbReference type="PANTHER" id="PTHR43434:SF1">
    <property type="entry name" value="PHOSPHOGLYCOLATE PHOSPHATASE"/>
    <property type="match status" value="1"/>
</dbReference>
<dbReference type="Gene3D" id="1.10.150.240">
    <property type="entry name" value="Putative phosphatase, domain 2"/>
    <property type="match status" value="1"/>
</dbReference>
<proteinExistence type="predicted"/>
<protein>
    <recommendedName>
        <fullName evidence="3">HAD-superfamily hydrolase, subfamily IA, variant 1</fullName>
    </recommendedName>
</protein>
<dbReference type="Pfam" id="PF13419">
    <property type="entry name" value="HAD_2"/>
    <property type="match status" value="1"/>
</dbReference>
<dbReference type="AlphaFoldDB" id="I9DGW9"/>